<keyword evidence="4" id="KW-1185">Reference proteome</keyword>
<sequence>MKIKELFLALFIISFANITNANAQSNLTENKDINSLIAKKREYNKSVGYGYRIQLYNGTEKRAKSLRNRFQLTFPDTYTKLKYDAPEWKIHVGNYKTRLEADKALHKIQESFSGAIVINL</sequence>
<dbReference type="RefSeq" id="WP_100211810.1">
    <property type="nucleotide sequence ID" value="NZ_CP138495.1"/>
</dbReference>
<dbReference type="InterPro" id="IPR007730">
    <property type="entry name" value="SPOR-like_dom"/>
</dbReference>
<dbReference type="AlphaFoldDB" id="A0A2H1ECX8"/>
<dbReference type="KEGG" id="tmar:MARIT_2883"/>
<dbReference type="OrthoDB" id="2473397at2"/>
<dbReference type="GO" id="GO:0042834">
    <property type="term" value="F:peptidoglycan binding"/>
    <property type="evidence" value="ECO:0007669"/>
    <property type="project" value="InterPro"/>
</dbReference>
<feature type="domain" description="SPOR" evidence="2">
    <location>
        <begin position="50"/>
        <end position="118"/>
    </location>
</feature>
<dbReference type="Proteomes" id="UP000231564">
    <property type="component" value="Chromosome MARIT"/>
</dbReference>
<dbReference type="Pfam" id="PF05036">
    <property type="entry name" value="SPOR"/>
    <property type="match status" value="1"/>
</dbReference>
<evidence type="ECO:0000313" key="3">
    <source>
        <dbReference type="EMBL" id="SFZ84730.1"/>
    </source>
</evidence>
<feature type="signal peptide" evidence="1">
    <location>
        <begin position="1"/>
        <end position="23"/>
    </location>
</feature>
<evidence type="ECO:0000313" key="4">
    <source>
        <dbReference type="Proteomes" id="UP000231564"/>
    </source>
</evidence>
<dbReference type="GeneID" id="47724331"/>
<evidence type="ECO:0000256" key="1">
    <source>
        <dbReference type="SAM" id="SignalP"/>
    </source>
</evidence>
<feature type="chain" id="PRO_5013856930" description="SPOR domain-containing protein" evidence="1">
    <location>
        <begin position="24"/>
        <end position="120"/>
    </location>
</feature>
<proteinExistence type="predicted"/>
<protein>
    <recommendedName>
        <fullName evidence="2">SPOR domain-containing protein</fullName>
    </recommendedName>
</protein>
<organism evidence="3 4">
    <name type="scientific">Tenacibaculum maritimum NCIMB 2154</name>
    <dbReference type="NCBI Taxonomy" id="1349785"/>
    <lineage>
        <taxon>Bacteria</taxon>
        <taxon>Pseudomonadati</taxon>
        <taxon>Bacteroidota</taxon>
        <taxon>Flavobacteriia</taxon>
        <taxon>Flavobacteriales</taxon>
        <taxon>Flavobacteriaceae</taxon>
        <taxon>Tenacibaculum</taxon>
    </lineage>
</organism>
<accession>A0A2H1ECX8</accession>
<dbReference type="STRING" id="1349785.GCA_000509405_01161"/>
<gene>
    <name evidence="3" type="ORF">MARIT_2883</name>
</gene>
<keyword evidence="1" id="KW-0732">Signal</keyword>
<reference evidence="3 4" key="1">
    <citation type="submission" date="2016-11" db="EMBL/GenBank/DDBJ databases">
        <authorList>
            <person name="Jaros S."/>
            <person name="Januszkiewicz K."/>
            <person name="Wedrychowicz H."/>
        </authorList>
    </citation>
    <scope>NUCLEOTIDE SEQUENCE [LARGE SCALE GENOMIC DNA]</scope>
    <source>
        <strain evidence="3">NCIMB 2154T</strain>
    </source>
</reference>
<evidence type="ECO:0000259" key="2">
    <source>
        <dbReference type="Pfam" id="PF05036"/>
    </source>
</evidence>
<dbReference type="EMBL" id="LT634361">
    <property type="protein sequence ID" value="SFZ84730.1"/>
    <property type="molecule type" value="Genomic_DNA"/>
</dbReference>
<name>A0A2H1ECX8_9FLAO</name>